<dbReference type="InterPro" id="IPR018076">
    <property type="entry name" value="T2SS_GspF_dom"/>
</dbReference>
<keyword evidence="6 7" id="KW-0472">Membrane</keyword>
<dbReference type="PATRIC" id="fig|480391.4.peg.1084"/>
<evidence type="ECO:0000256" key="6">
    <source>
        <dbReference type="ARBA" id="ARBA00023136"/>
    </source>
</evidence>
<comment type="similarity">
    <text evidence="2">Belongs to the GSP F family.</text>
</comment>
<evidence type="ECO:0000313" key="10">
    <source>
        <dbReference type="Proteomes" id="UP000051249"/>
    </source>
</evidence>
<comment type="caution">
    <text evidence="9">The sequence shown here is derived from an EMBL/GenBank/DDBJ whole genome shotgun (WGS) entry which is preliminary data.</text>
</comment>
<dbReference type="EMBL" id="JQCQ01000033">
    <property type="protein sequence ID" value="KRO22939.1"/>
    <property type="molecule type" value="Genomic_DNA"/>
</dbReference>
<dbReference type="InterPro" id="IPR047692">
    <property type="entry name" value="T4P_ComGB"/>
</dbReference>
<feature type="domain" description="Type II secretion system protein GspF" evidence="8">
    <location>
        <begin position="26"/>
        <end position="144"/>
    </location>
</feature>
<feature type="transmembrane region" description="Helical" evidence="7">
    <location>
        <begin position="309"/>
        <end position="332"/>
    </location>
</feature>
<evidence type="ECO:0000256" key="2">
    <source>
        <dbReference type="ARBA" id="ARBA00005745"/>
    </source>
</evidence>
<gene>
    <name evidence="9" type="ORF">IV88_GL001068</name>
</gene>
<keyword evidence="10" id="KW-1185">Reference proteome</keyword>
<accession>A0A0R2NED9</accession>
<keyword evidence="3" id="KW-1003">Cell membrane</keyword>
<name>A0A0R2NED9_9LACO</name>
<feature type="transmembrane region" description="Helical" evidence="7">
    <location>
        <begin position="117"/>
        <end position="140"/>
    </location>
</feature>
<organism evidence="9 10">
    <name type="scientific">Pediococcus argentinicus</name>
    <dbReference type="NCBI Taxonomy" id="480391"/>
    <lineage>
        <taxon>Bacteria</taxon>
        <taxon>Bacillati</taxon>
        <taxon>Bacillota</taxon>
        <taxon>Bacilli</taxon>
        <taxon>Lactobacillales</taxon>
        <taxon>Lactobacillaceae</taxon>
        <taxon>Pediococcus</taxon>
    </lineage>
</organism>
<proteinExistence type="inferred from homology"/>
<dbReference type="NCBIfam" id="NF041012">
    <property type="entry name" value="T4P_ComGB"/>
    <property type="match status" value="1"/>
</dbReference>
<evidence type="ECO:0000256" key="4">
    <source>
        <dbReference type="ARBA" id="ARBA00022692"/>
    </source>
</evidence>
<dbReference type="AlphaFoldDB" id="A0A0R2NED9"/>
<dbReference type="GO" id="GO:0005886">
    <property type="term" value="C:plasma membrane"/>
    <property type="evidence" value="ECO:0007669"/>
    <property type="project" value="UniProtKB-SubCell"/>
</dbReference>
<dbReference type="Proteomes" id="UP000051249">
    <property type="component" value="Unassembled WGS sequence"/>
</dbReference>
<evidence type="ECO:0000256" key="3">
    <source>
        <dbReference type="ARBA" id="ARBA00022475"/>
    </source>
</evidence>
<keyword evidence="4 7" id="KW-0812">Transmembrane</keyword>
<dbReference type="PANTHER" id="PTHR30012:SF0">
    <property type="entry name" value="TYPE II SECRETION SYSTEM PROTEIN F-RELATED"/>
    <property type="match status" value="1"/>
</dbReference>
<evidence type="ECO:0000259" key="8">
    <source>
        <dbReference type="Pfam" id="PF00482"/>
    </source>
</evidence>
<dbReference type="InterPro" id="IPR003004">
    <property type="entry name" value="GspF/PilC"/>
</dbReference>
<dbReference type="OrthoDB" id="2145980at2"/>
<evidence type="ECO:0000256" key="5">
    <source>
        <dbReference type="ARBA" id="ARBA00022989"/>
    </source>
</evidence>
<keyword evidence="5 7" id="KW-1133">Transmembrane helix</keyword>
<evidence type="ECO:0000256" key="7">
    <source>
        <dbReference type="SAM" id="Phobius"/>
    </source>
</evidence>
<dbReference type="InterPro" id="IPR042094">
    <property type="entry name" value="T2SS_GspF_sf"/>
</dbReference>
<feature type="domain" description="Type II secretion system protein GspF" evidence="8">
    <location>
        <begin position="213"/>
        <end position="335"/>
    </location>
</feature>
<comment type="subcellular location">
    <subcellularLocation>
        <location evidence="1">Cell membrane</location>
        <topology evidence="1">Multi-pass membrane protein</topology>
    </subcellularLocation>
</comment>
<evidence type="ECO:0000256" key="1">
    <source>
        <dbReference type="ARBA" id="ARBA00004651"/>
    </source>
</evidence>
<sequence>MTAKFLTKYFCNTNTDKWSVKDQNYFFSNLSDLLRMGFSIKNCLEFLQVVHPSDSKRYQEFVRKLSGGESFPKTLRPVISEDTYYQILIADQHGDLVDALGNLGNLNSMKTKQRKQILALLEYPMFLVGFLIVMMVGMKIFIAPELASMGGTDNSLTQKLFNFALVVMMVLFSIVGFIGFQKYHNYSLINRINVICRLPIIGKTYQTYCHYYFAFNLAYLIESGMTLGEICELLMEYNRNSIMFQIGKELKRRIWSGSNPNKFIKQNIFLPRELELFFQKGNEPKKLGQELRAFSNMKYQELVRRMESLIMLIQPILFGIVGIIIVGMYLSILLPMYGSMKEVTG</sequence>
<protein>
    <recommendedName>
        <fullName evidence="8">Type II secretion system protein GspF domain-containing protein</fullName>
    </recommendedName>
</protein>
<reference evidence="9 10" key="1">
    <citation type="journal article" date="2015" name="Genome Announc.">
        <title>Expanding the biotechnology potential of lactobacilli through comparative genomics of 213 strains and associated genera.</title>
        <authorList>
            <person name="Sun Z."/>
            <person name="Harris H.M."/>
            <person name="McCann A."/>
            <person name="Guo C."/>
            <person name="Argimon S."/>
            <person name="Zhang W."/>
            <person name="Yang X."/>
            <person name="Jeffery I.B."/>
            <person name="Cooney J.C."/>
            <person name="Kagawa T.F."/>
            <person name="Liu W."/>
            <person name="Song Y."/>
            <person name="Salvetti E."/>
            <person name="Wrobel A."/>
            <person name="Rasinkangas P."/>
            <person name="Parkhill J."/>
            <person name="Rea M.C."/>
            <person name="O'Sullivan O."/>
            <person name="Ritari J."/>
            <person name="Douillard F.P."/>
            <person name="Paul Ross R."/>
            <person name="Yang R."/>
            <person name="Briner A.E."/>
            <person name="Felis G.E."/>
            <person name="de Vos W.M."/>
            <person name="Barrangou R."/>
            <person name="Klaenhammer T.R."/>
            <person name="Caufield P.W."/>
            <person name="Cui Y."/>
            <person name="Zhang H."/>
            <person name="O'Toole P.W."/>
        </authorList>
    </citation>
    <scope>NUCLEOTIDE SEQUENCE [LARGE SCALE GENOMIC DNA]</scope>
    <source>
        <strain evidence="9 10">DSM 23026</strain>
    </source>
</reference>
<dbReference type="Pfam" id="PF00482">
    <property type="entry name" value="T2SSF"/>
    <property type="match status" value="2"/>
</dbReference>
<evidence type="ECO:0000313" key="9">
    <source>
        <dbReference type="EMBL" id="KRO22939.1"/>
    </source>
</evidence>
<dbReference type="Gene3D" id="1.20.81.30">
    <property type="entry name" value="Type II secretion system (T2SS), domain F"/>
    <property type="match status" value="1"/>
</dbReference>
<dbReference type="RefSeq" id="WP_057800262.1">
    <property type="nucleotide sequence ID" value="NZ_BJZZ01000033.1"/>
</dbReference>
<dbReference type="PANTHER" id="PTHR30012">
    <property type="entry name" value="GENERAL SECRETION PATHWAY PROTEIN"/>
    <property type="match status" value="1"/>
</dbReference>
<feature type="transmembrane region" description="Helical" evidence="7">
    <location>
        <begin position="160"/>
        <end position="180"/>
    </location>
</feature>